<gene>
    <name evidence="1" type="ORF">K435DRAFT_877917</name>
</gene>
<proteinExistence type="predicted"/>
<protein>
    <submittedName>
        <fullName evidence="1">Uncharacterized protein</fullName>
    </submittedName>
</protein>
<name>A0A4S8KQ16_DENBC</name>
<evidence type="ECO:0000313" key="1">
    <source>
        <dbReference type="EMBL" id="THU77398.1"/>
    </source>
</evidence>
<organism evidence="1 2">
    <name type="scientific">Dendrothele bispora (strain CBS 962.96)</name>
    <dbReference type="NCBI Taxonomy" id="1314807"/>
    <lineage>
        <taxon>Eukaryota</taxon>
        <taxon>Fungi</taxon>
        <taxon>Dikarya</taxon>
        <taxon>Basidiomycota</taxon>
        <taxon>Agaricomycotina</taxon>
        <taxon>Agaricomycetes</taxon>
        <taxon>Agaricomycetidae</taxon>
        <taxon>Agaricales</taxon>
        <taxon>Agaricales incertae sedis</taxon>
        <taxon>Dendrothele</taxon>
    </lineage>
</organism>
<reference evidence="1 2" key="1">
    <citation type="journal article" date="2019" name="Nat. Ecol. Evol.">
        <title>Megaphylogeny resolves global patterns of mushroom evolution.</title>
        <authorList>
            <person name="Varga T."/>
            <person name="Krizsan K."/>
            <person name="Foldi C."/>
            <person name="Dima B."/>
            <person name="Sanchez-Garcia M."/>
            <person name="Sanchez-Ramirez S."/>
            <person name="Szollosi G.J."/>
            <person name="Szarkandi J.G."/>
            <person name="Papp V."/>
            <person name="Albert L."/>
            <person name="Andreopoulos W."/>
            <person name="Angelini C."/>
            <person name="Antonin V."/>
            <person name="Barry K.W."/>
            <person name="Bougher N.L."/>
            <person name="Buchanan P."/>
            <person name="Buyck B."/>
            <person name="Bense V."/>
            <person name="Catcheside P."/>
            <person name="Chovatia M."/>
            <person name="Cooper J."/>
            <person name="Damon W."/>
            <person name="Desjardin D."/>
            <person name="Finy P."/>
            <person name="Geml J."/>
            <person name="Haridas S."/>
            <person name="Hughes K."/>
            <person name="Justo A."/>
            <person name="Karasinski D."/>
            <person name="Kautmanova I."/>
            <person name="Kiss B."/>
            <person name="Kocsube S."/>
            <person name="Kotiranta H."/>
            <person name="LaButti K.M."/>
            <person name="Lechner B.E."/>
            <person name="Liimatainen K."/>
            <person name="Lipzen A."/>
            <person name="Lukacs Z."/>
            <person name="Mihaltcheva S."/>
            <person name="Morgado L.N."/>
            <person name="Niskanen T."/>
            <person name="Noordeloos M.E."/>
            <person name="Ohm R.A."/>
            <person name="Ortiz-Santana B."/>
            <person name="Ovrebo C."/>
            <person name="Racz N."/>
            <person name="Riley R."/>
            <person name="Savchenko A."/>
            <person name="Shiryaev A."/>
            <person name="Soop K."/>
            <person name="Spirin V."/>
            <person name="Szebenyi C."/>
            <person name="Tomsovsky M."/>
            <person name="Tulloss R.E."/>
            <person name="Uehling J."/>
            <person name="Grigoriev I.V."/>
            <person name="Vagvolgyi C."/>
            <person name="Papp T."/>
            <person name="Martin F.M."/>
            <person name="Miettinen O."/>
            <person name="Hibbett D.S."/>
            <person name="Nagy L.G."/>
        </authorList>
    </citation>
    <scope>NUCLEOTIDE SEQUENCE [LARGE SCALE GENOMIC DNA]</scope>
    <source>
        <strain evidence="1 2">CBS 962.96</strain>
    </source>
</reference>
<dbReference type="EMBL" id="ML180453">
    <property type="protein sequence ID" value="THU77398.1"/>
    <property type="molecule type" value="Genomic_DNA"/>
</dbReference>
<evidence type="ECO:0000313" key="2">
    <source>
        <dbReference type="Proteomes" id="UP000297245"/>
    </source>
</evidence>
<dbReference type="AlphaFoldDB" id="A0A4S8KQ16"/>
<accession>A0A4S8KQ16</accession>
<dbReference type="Proteomes" id="UP000297245">
    <property type="component" value="Unassembled WGS sequence"/>
</dbReference>
<sequence length="244" mass="28023">MNFYNFFLQAWERDFLMYSNRRLDIPHLLAIGLNIRNLFHDDVFFLVQFWINVSENFVEEYSFFSNLIDVVPLAQIWETCSLIANLYPHAYSIQTLFTIVNINLDVYHTDAGTPNAHPSRQYDDFSGHYTEHDNRRIVRNVENPRTYYEGGHTEIVVNNNGNVKAFCAGGLLTGGGFYAGQMTNQAVCTHRLEVEPVLPVNKALAAIYPRSMDQVPSFVLTLMIIPTVLENLFSFIQRTVLGRS</sequence>
<keyword evidence="2" id="KW-1185">Reference proteome</keyword>